<dbReference type="EMBL" id="RPFW01000001">
    <property type="protein sequence ID" value="TVZ06969.1"/>
    <property type="molecule type" value="Genomic_DNA"/>
</dbReference>
<dbReference type="RefSeq" id="WP_145851725.1">
    <property type="nucleotide sequence ID" value="NZ_RPFW01000001.1"/>
</dbReference>
<evidence type="ECO:0000313" key="1">
    <source>
        <dbReference type="EMBL" id="TVZ06969.1"/>
    </source>
</evidence>
<reference evidence="1 2" key="1">
    <citation type="submission" date="2018-11" db="EMBL/GenBank/DDBJ databases">
        <title>Trebonia kvetii gen.nov., sp.nov., a novel acidophilic actinobacterium, and proposal of the new actinobacterial family Treboniaceae fam. nov.</title>
        <authorList>
            <person name="Rapoport D."/>
            <person name="Sagova-Mareckova M."/>
            <person name="Sedlacek I."/>
            <person name="Provaznik J."/>
            <person name="Kralova S."/>
            <person name="Pavlinic D."/>
            <person name="Benes V."/>
            <person name="Kopecky J."/>
        </authorList>
    </citation>
    <scope>NUCLEOTIDE SEQUENCE [LARGE SCALE GENOMIC DNA]</scope>
    <source>
        <strain evidence="1 2">15Tr583</strain>
    </source>
</reference>
<keyword evidence="2" id="KW-1185">Reference proteome</keyword>
<evidence type="ECO:0000313" key="2">
    <source>
        <dbReference type="Proteomes" id="UP000460272"/>
    </source>
</evidence>
<dbReference type="Proteomes" id="UP000460272">
    <property type="component" value="Unassembled WGS sequence"/>
</dbReference>
<dbReference type="OrthoDB" id="3389975at2"/>
<proteinExistence type="predicted"/>
<sequence length="122" mass="13423">MDEFRARRVVDALRDRGVNAHLLRGTTEFGVRVSLPGGREAEWDNDGTAGLEAQVMLDGMLVGYVPVIAGSEDFDEAQVVDAIARTDYDKPIATQRAVAPAAPPLTREGGVFRRFLDGFRYR</sequence>
<comment type="caution">
    <text evidence="1">The sequence shown here is derived from an EMBL/GenBank/DDBJ whole genome shotgun (WGS) entry which is preliminary data.</text>
</comment>
<dbReference type="AlphaFoldDB" id="A0A6P2C6B3"/>
<protein>
    <submittedName>
        <fullName evidence="1">Uncharacterized protein</fullName>
    </submittedName>
</protein>
<accession>A0A6P2C6B3</accession>
<name>A0A6P2C6B3_9ACTN</name>
<gene>
    <name evidence="1" type="ORF">EAS64_06485</name>
</gene>
<organism evidence="1 2">
    <name type="scientific">Trebonia kvetii</name>
    <dbReference type="NCBI Taxonomy" id="2480626"/>
    <lineage>
        <taxon>Bacteria</taxon>
        <taxon>Bacillati</taxon>
        <taxon>Actinomycetota</taxon>
        <taxon>Actinomycetes</taxon>
        <taxon>Streptosporangiales</taxon>
        <taxon>Treboniaceae</taxon>
        <taxon>Trebonia</taxon>
    </lineage>
</organism>